<comment type="caution">
    <text evidence="3">The sequence shown here is derived from an EMBL/GenBank/DDBJ whole genome shotgun (WGS) entry which is preliminary data.</text>
</comment>
<dbReference type="InterPro" id="IPR006680">
    <property type="entry name" value="Amidohydro-rel"/>
</dbReference>
<dbReference type="Proteomes" id="UP000248790">
    <property type="component" value="Unassembled WGS sequence"/>
</dbReference>
<dbReference type="EMBL" id="QLMC01000007">
    <property type="protein sequence ID" value="RAJ92576.1"/>
    <property type="molecule type" value="Genomic_DNA"/>
</dbReference>
<dbReference type="Pfam" id="PF04909">
    <property type="entry name" value="Amidohydro_2"/>
    <property type="match status" value="1"/>
</dbReference>
<dbReference type="InterPro" id="IPR032465">
    <property type="entry name" value="ACMSD"/>
</dbReference>
<dbReference type="AlphaFoldDB" id="A0A327WUK0"/>
<dbReference type="RefSeq" id="WP_229310807.1">
    <property type="nucleotide sequence ID" value="NZ_QLMC01000007.1"/>
</dbReference>
<accession>A0A327WUK0</accession>
<dbReference type="PANTHER" id="PTHR21240:SF28">
    <property type="entry name" value="ISO-OROTATE DECARBOXYLASE (EUROFUNG)"/>
    <property type="match status" value="1"/>
</dbReference>
<gene>
    <name evidence="3" type="ORF">LX87_04906</name>
</gene>
<organism evidence="3 4">
    <name type="scientific">Larkinella arboricola</name>
    <dbReference type="NCBI Taxonomy" id="643671"/>
    <lineage>
        <taxon>Bacteria</taxon>
        <taxon>Pseudomonadati</taxon>
        <taxon>Bacteroidota</taxon>
        <taxon>Cytophagia</taxon>
        <taxon>Cytophagales</taxon>
        <taxon>Spirosomataceae</taxon>
        <taxon>Larkinella</taxon>
    </lineage>
</organism>
<reference evidence="3 4" key="1">
    <citation type="submission" date="2018-06" db="EMBL/GenBank/DDBJ databases">
        <title>Genomic Encyclopedia of Archaeal and Bacterial Type Strains, Phase II (KMG-II): from individual species to whole genera.</title>
        <authorList>
            <person name="Goeker M."/>
        </authorList>
    </citation>
    <scope>NUCLEOTIDE SEQUENCE [LARGE SCALE GENOMIC DNA]</scope>
    <source>
        <strain evidence="3 4">DSM 21851</strain>
    </source>
</reference>
<dbReference type="PANTHER" id="PTHR21240">
    <property type="entry name" value="2-AMINO-3-CARBOXYLMUCONATE-6-SEMIALDEHYDE DECARBOXYLASE"/>
    <property type="match status" value="1"/>
</dbReference>
<evidence type="ECO:0000313" key="4">
    <source>
        <dbReference type="Proteomes" id="UP000248790"/>
    </source>
</evidence>
<dbReference type="InterPro" id="IPR032466">
    <property type="entry name" value="Metal_Hydrolase"/>
</dbReference>
<evidence type="ECO:0000259" key="2">
    <source>
        <dbReference type="Pfam" id="PF04909"/>
    </source>
</evidence>
<sequence>MKKTGQGLRYRMSLLSVAGVLAVGATIRPEPADGFYARDDFSKVSKIDAHIHLSSADTTFIRQAVRDNFSLFTVNVDGKTYLEQRNLALAHVKQFPRRVAFATTFTVSNWNDPDWQQKTIADLRDSFAKGALAVKVWKGIGMELRDKDGSFVMIDDPRFDPVFDFMAKNKIPLISHQGEPKNCWLPVSDMTVGSAKLYFTRNPQHHMYLHPEYPSYEKHMAARDHMIEKHPNLIVIGAHLASLEWSVDEIAKRLDKYPNLAVDMASRIMYLQHQATTDWQKVRDFLIRYQDRILYATDRGNWEGVYDSNEALNRELHDTWVSDWTFLTTDQVMTHRHVVGEFKGVKLPRSVIDKIYRKNAERWIPGVAKLQ</sequence>
<keyword evidence="1" id="KW-0456">Lyase</keyword>
<feature type="domain" description="Amidohydrolase-related" evidence="2">
    <location>
        <begin position="72"/>
        <end position="363"/>
    </location>
</feature>
<keyword evidence="4" id="KW-1185">Reference proteome</keyword>
<dbReference type="GO" id="GO:0016831">
    <property type="term" value="F:carboxy-lyase activity"/>
    <property type="evidence" value="ECO:0007669"/>
    <property type="project" value="InterPro"/>
</dbReference>
<dbReference type="GO" id="GO:0016787">
    <property type="term" value="F:hydrolase activity"/>
    <property type="evidence" value="ECO:0007669"/>
    <property type="project" value="UniProtKB-KW"/>
</dbReference>
<evidence type="ECO:0000313" key="3">
    <source>
        <dbReference type="EMBL" id="RAJ92576.1"/>
    </source>
</evidence>
<protein>
    <submittedName>
        <fullName evidence="3">Putative TIM-barrel fold metal-dependent hydrolase</fullName>
    </submittedName>
</protein>
<keyword evidence="3" id="KW-0378">Hydrolase</keyword>
<proteinExistence type="predicted"/>
<evidence type="ECO:0000256" key="1">
    <source>
        <dbReference type="ARBA" id="ARBA00023239"/>
    </source>
</evidence>
<dbReference type="Gene3D" id="3.20.20.140">
    <property type="entry name" value="Metal-dependent hydrolases"/>
    <property type="match status" value="1"/>
</dbReference>
<dbReference type="GO" id="GO:0019748">
    <property type="term" value="P:secondary metabolic process"/>
    <property type="evidence" value="ECO:0007669"/>
    <property type="project" value="TreeGrafter"/>
</dbReference>
<name>A0A327WUK0_LARAB</name>
<dbReference type="GO" id="GO:0005737">
    <property type="term" value="C:cytoplasm"/>
    <property type="evidence" value="ECO:0007669"/>
    <property type="project" value="TreeGrafter"/>
</dbReference>
<dbReference type="SUPFAM" id="SSF51556">
    <property type="entry name" value="Metallo-dependent hydrolases"/>
    <property type="match status" value="1"/>
</dbReference>